<accession>A0A0G0V743</accession>
<dbReference type="AlphaFoldDB" id="A0A0G0V743"/>
<dbReference type="EMBL" id="LCAU01000023">
    <property type="protein sequence ID" value="KKR96838.1"/>
    <property type="molecule type" value="Genomic_DNA"/>
</dbReference>
<dbReference type="InterPro" id="IPR054227">
    <property type="entry name" value="DUF6951"/>
</dbReference>
<name>A0A0G0V743_9BACT</name>
<evidence type="ECO:0000313" key="1">
    <source>
        <dbReference type="EMBL" id="KKR96838.1"/>
    </source>
</evidence>
<comment type="caution">
    <text evidence="1">The sequence shown here is derived from an EMBL/GenBank/DDBJ whole genome shotgun (WGS) entry which is preliminary data.</text>
</comment>
<dbReference type="Proteomes" id="UP000034746">
    <property type="component" value="Unassembled WGS sequence"/>
</dbReference>
<gene>
    <name evidence="1" type="ORF">UU48_C0023G0009</name>
</gene>
<protein>
    <submittedName>
        <fullName evidence="1">Uncharacterized protein</fullName>
    </submittedName>
</protein>
<organism evidence="1 2">
    <name type="scientific">Candidatus Uhrbacteria bacterium GW2011_GWF2_41_16</name>
    <dbReference type="NCBI Taxonomy" id="1618997"/>
    <lineage>
        <taxon>Bacteria</taxon>
        <taxon>Candidatus Uhriibacteriota</taxon>
    </lineage>
</organism>
<reference evidence="1 2" key="1">
    <citation type="journal article" date="2015" name="Nature">
        <title>rRNA introns, odd ribosomes, and small enigmatic genomes across a large radiation of phyla.</title>
        <authorList>
            <person name="Brown C.T."/>
            <person name="Hug L.A."/>
            <person name="Thomas B.C."/>
            <person name="Sharon I."/>
            <person name="Castelle C.J."/>
            <person name="Singh A."/>
            <person name="Wilkins M.J."/>
            <person name="Williams K.H."/>
            <person name="Banfield J.F."/>
        </authorList>
    </citation>
    <scope>NUCLEOTIDE SEQUENCE [LARGE SCALE GENOMIC DNA]</scope>
</reference>
<sequence>MNAKTTIDAGICGFPTKVNAESNDGQNKITSACEKIRAYAENLEKAGAIDAYQEISPENNSQILEIARITLKGCCSGCVVPIGVFKTMQVACGLALPKDIEIKISKEE</sequence>
<dbReference type="Pfam" id="PF22263">
    <property type="entry name" value="DUF6951"/>
    <property type="match status" value="1"/>
</dbReference>
<proteinExistence type="predicted"/>
<evidence type="ECO:0000313" key="2">
    <source>
        <dbReference type="Proteomes" id="UP000034746"/>
    </source>
</evidence>